<keyword evidence="4" id="KW-1185">Reference proteome</keyword>
<evidence type="ECO:0000313" key="3">
    <source>
        <dbReference type="EMBL" id="PKD44553.1"/>
    </source>
</evidence>
<name>A0A2N0VK42_9BACT</name>
<accession>A0A2N0VK42</accession>
<protein>
    <recommendedName>
        <fullName evidence="2">SPOR domain-containing protein</fullName>
    </recommendedName>
</protein>
<evidence type="ECO:0000259" key="2">
    <source>
        <dbReference type="PROSITE" id="PS51724"/>
    </source>
</evidence>
<gene>
    <name evidence="3" type="ORF">CWD77_03555</name>
</gene>
<feature type="domain" description="SPOR" evidence="2">
    <location>
        <begin position="93"/>
        <end position="179"/>
    </location>
</feature>
<dbReference type="PROSITE" id="PS51257">
    <property type="entry name" value="PROKAR_LIPOPROTEIN"/>
    <property type="match status" value="1"/>
</dbReference>
<organism evidence="3 4">
    <name type="scientific">Rhodohalobacter barkolensis</name>
    <dbReference type="NCBI Taxonomy" id="2053187"/>
    <lineage>
        <taxon>Bacteria</taxon>
        <taxon>Pseudomonadati</taxon>
        <taxon>Balneolota</taxon>
        <taxon>Balneolia</taxon>
        <taxon>Balneolales</taxon>
        <taxon>Balneolaceae</taxon>
        <taxon>Rhodohalobacter</taxon>
    </lineage>
</organism>
<dbReference type="InterPro" id="IPR007730">
    <property type="entry name" value="SPOR-like_dom"/>
</dbReference>
<dbReference type="RefSeq" id="WP_101071845.1">
    <property type="nucleotide sequence ID" value="NZ_PISP01000001.1"/>
</dbReference>
<feature type="signal peptide" evidence="1">
    <location>
        <begin position="1"/>
        <end position="19"/>
    </location>
</feature>
<dbReference type="Pfam" id="PF05036">
    <property type="entry name" value="SPOR"/>
    <property type="match status" value="1"/>
</dbReference>
<dbReference type="Proteomes" id="UP000233398">
    <property type="component" value="Unassembled WGS sequence"/>
</dbReference>
<sequence length="205" mass="24331">MKKLILSLLSIFLFLSCSTTESVRESDDRSPEERSPYIEISDEALEEFAYEELDEFERTLYLNRTRLTDRFATIQHDMPELFTREGTFEKREVDQFAGYRVQILSTRDVVHADTTRDNFVAWADTTMQGYKPNAYVHFRQPFYRVRAGDFQNREKAIEFSRLIKQEYPEAWIVHDRIVPENAPADTSIFRFLEIIEEDEVDESDE</sequence>
<dbReference type="GO" id="GO:0042834">
    <property type="term" value="F:peptidoglycan binding"/>
    <property type="evidence" value="ECO:0007669"/>
    <property type="project" value="InterPro"/>
</dbReference>
<comment type="caution">
    <text evidence="3">The sequence shown here is derived from an EMBL/GenBank/DDBJ whole genome shotgun (WGS) entry which is preliminary data.</text>
</comment>
<feature type="chain" id="PRO_5015000536" description="SPOR domain-containing protein" evidence="1">
    <location>
        <begin position="20"/>
        <end position="205"/>
    </location>
</feature>
<dbReference type="AlphaFoldDB" id="A0A2N0VK42"/>
<reference evidence="3 4" key="1">
    <citation type="submission" date="2017-11" db="EMBL/GenBank/DDBJ databases">
        <title>Rhodohalobacter 15182 sp. nov., isolated from a salt lake.</title>
        <authorList>
            <person name="Han S."/>
        </authorList>
    </citation>
    <scope>NUCLEOTIDE SEQUENCE [LARGE SCALE GENOMIC DNA]</scope>
    <source>
        <strain evidence="3 4">15182</strain>
    </source>
</reference>
<proteinExistence type="predicted"/>
<dbReference type="Gene3D" id="3.30.70.1070">
    <property type="entry name" value="Sporulation related repeat"/>
    <property type="match status" value="1"/>
</dbReference>
<evidence type="ECO:0000313" key="4">
    <source>
        <dbReference type="Proteomes" id="UP000233398"/>
    </source>
</evidence>
<dbReference type="SUPFAM" id="SSF110997">
    <property type="entry name" value="Sporulation related repeat"/>
    <property type="match status" value="1"/>
</dbReference>
<dbReference type="OrthoDB" id="2473397at2"/>
<dbReference type="InterPro" id="IPR036680">
    <property type="entry name" value="SPOR-like_sf"/>
</dbReference>
<keyword evidence="1" id="KW-0732">Signal</keyword>
<evidence type="ECO:0000256" key="1">
    <source>
        <dbReference type="SAM" id="SignalP"/>
    </source>
</evidence>
<dbReference type="EMBL" id="PISP01000001">
    <property type="protein sequence ID" value="PKD44553.1"/>
    <property type="molecule type" value="Genomic_DNA"/>
</dbReference>
<dbReference type="PROSITE" id="PS51724">
    <property type="entry name" value="SPOR"/>
    <property type="match status" value="1"/>
</dbReference>